<evidence type="ECO:0000313" key="2">
    <source>
        <dbReference type="Proteomes" id="UP000245369"/>
    </source>
</evidence>
<accession>A0ABN5LL47</accession>
<name>A0ABN5LL47_9STRE</name>
<dbReference type="Proteomes" id="UP000245369">
    <property type="component" value="Chromosome"/>
</dbReference>
<dbReference type="RefSeq" id="WP_002962913.1">
    <property type="nucleotide sequence ID" value="NZ_CP029490.1"/>
</dbReference>
<dbReference type="GeneID" id="93923700"/>
<reference evidence="1 2" key="1">
    <citation type="submission" date="2018-05" db="EMBL/GenBank/DDBJ databases">
        <title>Complete genome sequences of Streptococcus sobrinus.</title>
        <authorList>
            <person name="Sales M."/>
            <person name="Jensen P.A."/>
        </authorList>
    </citation>
    <scope>NUCLEOTIDE SEQUENCE [LARGE SCALE GENOMIC DNA]</scope>
    <source>
        <strain evidence="1 2">SL1</strain>
    </source>
</reference>
<keyword evidence="2" id="KW-1185">Reference proteome</keyword>
<protein>
    <submittedName>
        <fullName evidence="1">DUF3884 domain-containing protein</fullName>
    </submittedName>
</protein>
<organism evidence="1 2">
    <name type="scientific">Streptococcus sobrinus</name>
    <dbReference type="NCBI Taxonomy" id="1310"/>
    <lineage>
        <taxon>Bacteria</taxon>
        <taxon>Bacillati</taxon>
        <taxon>Bacillota</taxon>
        <taxon>Bacilli</taxon>
        <taxon>Lactobacillales</taxon>
        <taxon>Streptococcaceae</taxon>
        <taxon>Streptococcus</taxon>
    </lineage>
</organism>
<sequence length="90" mass="10425">MAFDKLRSLKNKMAASVFEVVYMVNFKDKSAIPQVTEEIKSLAKWYITSGDEWYGHSEDSLEDFKAKFLKLTGLTEEQVVFSKDYLPFSK</sequence>
<dbReference type="InterPro" id="IPR024979">
    <property type="entry name" value="DUF3884"/>
</dbReference>
<dbReference type="Pfam" id="PF13024">
    <property type="entry name" value="DUF3884"/>
    <property type="match status" value="1"/>
</dbReference>
<evidence type="ECO:0000313" key="1">
    <source>
        <dbReference type="EMBL" id="AWN21768.1"/>
    </source>
</evidence>
<dbReference type="EMBL" id="CP029490">
    <property type="protein sequence ID" value="AWN21768.1"/>
    <property type="molecule type" value="Genomic_DNA"/>
</dbReference>
<gene>
    <name evidence="1" type="ORF">DK182_04115</name>
</gene>
<proteinExistence type="predicted"/>